<feature type="transmembrane region" description="Helical" evidence="6">
    <location>
        <begin position="104"/>
        <end position="121"/>
    </location>
</feature>
<protein>
    <submittedName>
        <fullName evidence="8">Diguanylate cyclase</fullName>
        <ecNumber evidence="8">2.7.7.65</ecNumber>
    </submittedName>
</protein>
<name>A0ABS2QTV6_9BACI</name>
<keyword evidence="8" id="KW-0808">Transferase</keyword>
<dbReference type="NCBIfam" id="TIGR00254">
    <property type="entry name" value="GGDEF"/>
    <property type="match status" value="1"/>
</dbReference>
<reference evidence="8 9" key="1">
    <citation type="submission" date="2021-01" db="EMBL/GenBank/DDBJ databases">
        <title>Genomic Encyclopedia of Type Strains, Phase IV (KMG-IV): sequencing the most valuable type-strain genomes for metagenomic binning, comparative biology and taxonomic classification.</title>
        <authorList>
            <person name="Goeker M."/>
        </authorList>
    </citation>
    <scope>NUCLEOTIDE SEQUENCE [LARGE SCALE GENOMIC DNA]</scope>
    <source>
        <strain evidence="8 9">DSM 104297</strain>
    </source>
</reference>
<dbReference type="RefSeq" id="WP_205186298.1">
    <property type="nucleotide sequence ID" value="NZ_JAFBFC010000003.1"/>
</dbReference>
<keyword evidence="2" id="KW-1003">Cell membrane</keyword>
<dbReference type="PANTHER" id="PTHR45138">
    <property type="entry name" value="REGULATORY COMPONENTS OF SENSORY TRANSDUCTION SYSTEM"/>
    <property type="match status" value="1"/>
</dbReference>
<evidence type="ECO:0000256" key="5">
    <source>
        <dbReference type="ARBA" id="ARBA00023136"/>
    </source>
</evidence>
<comment type="subcellular location">
    <subcellularLocation>
        <location evidence="1">Cell membrane</location>
        <topology evidence="1">Multi-pass membrane protein</topology>
    </subcellularLocation>
</comment>
<proteinExistence type="predicted"/>
<evidence type="ECO:0000256" key="2">
    <source>
        <dbReference type="ARBA" id="ARBA00022475"/>
    </source>
</evidence>
<feature type="domain" description="GGDEF" evidence="7">
    <location>
        <begin position="226"/>
        <end position="358"/>
    </location>
</feature>
<dbReference type="Gene3D" id="3.30.70.270">
    <property type="match status" value="1"/>
</dbReference>
<dbReference type="Proteomes" id="UP000809829">
    <property type="component" value="Unassembled WGS sequence"/>
</dbReference>
<dbReference type="InterPro" id="IPR011620">
    <property type="entry name" value="Sig_transdc_His_kinase_LytS_TM"/>
</dbReference>
<dbReference type="EC" id="2.7.7.65" evidence="8"/>
<dbReference type="InterPro" id="IPR050469">
    <property type="entry name" value="Diguanylate_Cyclase"/>
</dbReference>
<evidence type="ECO:0000256" key="3">
    <source>
        <dbReference type="ARBA" id="ARBA00022692"/>
    </source>
</evidence>
<dbReference type="InterPro" id="IPR029787">
    <property type="entry name" value="Nucleotide_cyclase"/>
</dbReference>
<dbReference type="GO" id="GO:0052621">
    <property type="term" value="F:diguanylate cyclase activity"/>
    <property type="evidence" value="ECO:0007669"/>
    <property type="project" value="UniProtKB-EC"/>
</dbReference>
<dbReference type="Pfam" id="PF00990">
    <property type="entry name" value="GGDEF"/>
    <property type="match status" value="1"/>
</dbReference>
<keyword evidence="5 6" id="KW-0472">Membrane</keyword>
<dbReference type="EMBL" id="JAFBFC010000003">
    <property type="protein sequence ID" value="MBM7702900.1"/>
    <property type="molecule type" value="Genomic_DNA"/>
</dbReference>
<accession>A0ABS2QTV6</accession>
<keyword evidence="4 6" id="KW-1133">Transmembrane helix</keyword>
<keyword evidence="8" id="KW-0548">Nucleotidyltransferase</keyword>
<dbReference type="InterPro" id="IPR043128">
    <property type="entry name" value="Rev_trsase/Diguanyl_cyclase"/>
</dbReference>
<evidence type="ECO:0000256" key="4">
    <source>
        <dbReference type="ARBA" id="ARBA00022989"/>
    </source>
</evidence>
<dbReference type="PROSITE" id="PS50887">
    <property type="entry name" value="GGDEF"/>
    <property type="match status" value="1"/>
</dbReference>
<evidence type="ECO:0000256" key="6">
    <source>
        <dbReference type="SAM" id="Phobius"/>
    </source>
</evidence>
<feature type="transmembrane region" description="Helical" evidence="6">
    <location>
        <begin position="70"/>
        <end position="98"/>
    </location>
</feature>
<evidence type="ECO:0000313" key="8">
    <source>
        <dbReference type="EMBL" id="MBM7702900.1"/>
    </source>
</evidence>
<gene>
    <name evidence="8" type="ORF">JOC83_001747</name>
</gene>
<feature type="transmembrane region" description="Helical" evidence="6">
    <location>
        <begin position="133"/>
        <end position="152"/>
    </location>
</feature>
<organism evidence="8 9">
    <name type="scientific">Priestia iocasae</name>
    <dbReference type="NCBI Taxonomy" id="2291674"/>
    <lineage>
        <taxon>Bacteria</taxon>
        <taxon>Bacillati</taxon>
        <taxon>Bacillota</taxon>
        <taxon>Bacilli</taxon>
        <taxon>Bacillales</taxon>
        <taxon>Bacillaceae</taxon>
        <taxon>Priestia</taxon>
    </lineage>
</organism>
<dbReference type="CDD" id="cd01949">
    <property type="entry name" value="GGDEF"/>
    <property type="match status" value="1"/>
</dbReference>
<comment type="caution">
    <text evidence="8">The sequence shown here is derived from an EMBL/GenBank/DDBJ whole genome shotgun (WGS) entry which is preliminary data.</text>
</comment>
<sequence length="361" mass="41865">MEFAKDFFVNICILTSYLFVYTILTKQSPLYRDSPLKVKIMAGASHGFLGNMLMYFSIHINDMMMIDLRNIPIIVSFIFGGWVPGLVSTLLVIGGRFLYGINQYAIHSIFNMSTMFLLYVVLDRCIARRSFKLISMCLGSVFVFSIYFVFFIQHTDLSRSILPIYIIASFLGCLLAYSVKWYLRHTQNLFKRYNQELRTDHLTQLGNVRFFDQKFNQLTEDIVDLLTLSVIMLDIDHFKKINDTFGHDKGDEILKQFGYQIRGLTKSYGEVAFRKGGEEFCILLPNFTFEEALQLSEDIRCETERSLSVVVNRKQAVTVSIGVAHYPEVTVKQLLKTADNMLYQAKRNGRNRVEYEKKEQK</sequence>
<evidence type="ECO:0000313" key="9">
    <source>
        <dbReference type="Proteomes" id="UP000809829"/>
    </source>
</evidence>
<dbReference type="SUPFAM" id="SSF55073">
    <property type="entry name" value="Nucleotide cyclase"/>
    <property type="match status" value="1"/>
</dbReference>
<keyword evidence="3 6" id="KW-0812">Transmembrane</keyword>
<evidence type="ECO:0000259" key="7">
    <source>
        <dbReference type="PROSITE" id="PS50887"/>
    </source>
</evidence>
<feature type="transmembrane region" description="Helical" evidence="6">
    <location>
        <begin position="164"/>
        <end position="183"/>
    </location>
</feature>
<dbReference type="PANTHER" id="PTHR45138:SF9">
    <property type="entry name" value="DIGUANYLATE CYCLASE DGCM-RELATED"/>
    <property type="match status" value="1"/>
</dbReference>
<dbReference type="SMART" id="SM00267">
    <property type="entry name" value="GGDEF"/>
    <property type="match status" value="1"/>
</dbReference>
<keyword evidence="9" id="KW-1185">Reference proteome</keyword>
<dbReference type="Pfam" id="PF07694">
    <property type="entry name" value="5TM-5TMR_LYT"/>
    <property type="match status" value="1"/>
</dbReference>
<feature type="transmembrane region" description="Helical" evidence="6">
    <location>
        <begin position="36"/>
        <end position="58"/>
    </location>
</feature>
<dbReference type="InterPro" id="IPR000160">
    <property type="entry name" value="GGDEF_dom"/>
</dbReference>
<evidence type="ECO:0000256" key="1">
    <source>
        <dbReference type="ARBA" id="ARBA00004651"/>
    </source>
</evidence>
<feature type="transmembrane region" description="Helical" evidence="6">
    <location>
        <begin position="7"/>
        <end position="24"/>
    </location>
</feature>